<feature type="region of interest" description="Disordered" evidence="1">
    <location>
        <begin position="86"/>
        <end position="159"/>
    </location>
</feature>
<sequence>MTANRGHAHGRSCSCSWPPSPPSLCRSPPAWPPGRGRGIRPTASRACRHRLPELSNGSGSTWTNPVAKITPAANAFTRTKRLLSGVNSGNLLPATSEIETPTARSKEWRQRLRACTSGPPTDVGRRRRNHRRNHCRRKPQNRENEERKEEEPSGKLVQG</sequence>
<proteinExistence type="predicted"/>
<keyword evidence="3" id="KW-1185">Reference proteome</keyword>
<protein>
    <submittedName>
        <fullName evidence="2">Uncharacterized protein</fullName>
    </submittedName>
</protein>
<feature type="compositionally biased region" description="Basic residues" evidence="1">
    <location>
        <begin position="125"/>
        <end position="139"/>
    </location>
</feature>
<feature type="compositionally biased region" description="Basic and acidic residues" evidence="1">
    <location>
        <begin position="140"/>
        <end position="153"/>
    </location>
</feature>
<feature type="compositionally biased region" description="Low complexity" evidence="1">
    <location>
        <begin position="12"/>
        <end position="28"/>
    </location>
</feature>
<dbReference type="AlphaFoldDB" id="A0A484NHX9"/>
<evidence type="ECO:0000313" key="2">
    <source>
        <dbReference type="EMBL" id="VFR00733.1"/>
    </source>
</evidence>
<gene>
    <name evidence="2" type="ORF">CCAM_LOCUS42508</name>
</gene>
<dbReference type="Proteomes" id="UP000595140">
    <property type="component" value="Unassembled WGS sequence"/>
</dbReference>
<evidence type="ECO:0000313" key="3">
    <source>
        <dbReference type="Proteomes" id="UP000595140"/>
    </source>
</evidence>
<name>A0A484NHX9_9ASTE</name>
<feature type="compositionally biased region" description="Polar residues" evidence="1">
    <location>
        <begin position="55"/>
        <end position="64"/>
    </location>
</feature>
<feature type="region of interest" description="Disordered" evidence="1">
    <location>
        <begin position="1"/>
        <end position="65"/>
    </location>
</feature>
<feature type="compositionally biased region" description="Basic residues" evidence="1">
    <location>
        <begin position="1"/>
        <end position="10"/>
    </location>
</feature>
<organism evidence="2 3">
    <name type="scientific">Cuscuta campestris</name>
    <dbReference type="NCBI Taxonomy" id="132261"/>
    <lineage>
        <taxon>Eukaryota</taxon>
        <taxon>Viridiplantae</taxon>
        <taxon>Streptophyta</taxon>
        <taxon>Embryophyta</taxon>
        <taxon>Tracheophyta</taxon>
        <taxon>Spermatophyta</taxon>
        <taxon>Magnoliopsida</taxon>
        <taxon>eudicotyledons</taxon>
        <taxon>Gunneridae</taxon>
        <taxon>Pentapetalae</taxon>
        <taxon>asterids</taxon>
        <taxon>lamiids</taxon>
        <taxon>Solanales</taxon>
        <taxon>Convolvulaceae</taxon>
        <taxon>Cuscuteae</taxon>
        <taxon>Cuscuta</taxon>
        <taxon>Cuscuta subgen. Grammica</taxon>
        <taxon>Cuscuta sect. Cleistogrammica</taxon>
    </lineage>
</organism>
<reference evidence="2 3" key="1">
    <citation type="submission" date="2018-04" db="EMBL/GenBank/DDBJ databases">
        <authorList>
            <person name="Vogel A."/>
        </authorList>
    </citation>
    <scope>NUCLEOTIDE SEQUENCE [LARGE SCALE GENOMIC DNA]</scope>
</reference>
<dbReference type="EMBL" id="OOIL02006707">
    <property type="protein sequence ID" value="VFR00733.1"/>
    <property type="molecule type" value="Genomic_DNA"/>
</dbReference>
<accession>A0A484NHX9</accession>
<dbReference type="OrthoDB" id="1770855at2759"/>
<evidence type="ECO:0000256" key="1">
    <source>
        <dbReference type="SAM" id="MobiDB-lite"/>
    </source>
</evidence>